<protein>
    <submittedName>
        <fullName evidence="2">Large subunit of N,N-dimethylformamidase</fullName>
    </submittedName>
</protein>
<dbReference type="InterPro" id="IPR013320">
    <property type="entry name" value="ConA-like_dom_sf"/>
</dbReference>
<organism evidence="2 3">
    <name type="scientific">Bordetella bronchiseptica 253</name>
    <dbReference type="NCBI Taxonomy" id="568707"/>
    <lineage>
        <taxon>Bacteria</taxon>
        <taxon>Pseudomonadati</taxon>
        <taxon>Pseudomonadota</taxon>
        <taxon>Betaproteobacteria</taxon>
        <taxon>Burkholderiales</taxon>
        <taxon>Alcaligenaceae</taxon>
        <taxon>Bordetella</taxon>
    </lineage>
</organism>
<feature type="domain" description="N,N-dimethylformamidase beta subunit-like C-terminal" evidence="1">
    <location>
        <begin position="290"/>
        <end position="719"/>
    </location>
</feature>
<dbReference type="KEGG" id="bbh:BN112_0510"/>
<dbReference type="SUPFAM" id="SSF49899">
    <property type="entry name" value="Concanavalin A-like lectins/glucanases"/>
    <property type="match status" value="1"/>
</dbReference>
<reference evidence="2 3" key="1">
    <citation type="journal article" date="2012" name="BMC Genomics">
        <title>Comparative genomics of the classical Bordetella subspecies: the evolution and exchange of virulence-associated diversity amongst closely related pathogens.</title>
        <authorList>
            <person name="Park J."/>
            <person name="Zhang Y."/>
            <person name="Buboltz A.M."/>
            <person name="Zhang X."/>
            <person name="Schuster S.C."/>
            <person name="Ahuja U."/>
            <person name="Liu M."/>
            <person name="Miller J.F."/>
            <person name="Sebaihia M."/>
            <person name="Bentley S.D."/>
            <person name="Parkhill J."/>
            <person name="Harvill E.T."/>
        </authorList>
    </citation>
    <scope>NUCLEOTIDE SEQUENCE [LARGE SCALE GENOMIC DNA]</scope>
    <source>
        <strain evidence="2 3">253</strain>
    </source>
</reference>
<dbReference type="RefSeq" id="WP_015063786.1">
    <property type="nucleotide sequence ID" value="NC_019382.1"/>
</dbReference>
<evidence type="ECO:0000313" key="2">
    <source>
        <dbReference type="EMBL" id="CCJ52428.1"/>
    </source>
</evidence>
<evidence type="ECO:0000313" key="3">
    <source>
        <dbReference type="Proteomes" id="UP000007564"/>
    </source>
</evidence>
<name>A0A0C6P2D0_BORBO</name>
<dbReference type="Proteomes" id="UP000007564">
    <property type="component" value="Chromosome"/>
</dbReference>
<dbReference type="HOGENOM" id="CLU_013754_0_0_4"/>
<dbReference type="OrthoDB" id="505641at2"/>
<gene>
    <name evidence="2" type="primary">dmfA2</name>
    <name evidence="2" type="ORF">BN112_0510</name>
</gene>
<dbReference type="EMBL" id="HE965806">
    <property type="protein sequence ID" value="CCJ52428.1"/>
    <property type="molecule type" value="Genomic_DNA"/>
</dbReference>
<dbReference type="InterPro" id="IPR046540">
    <property type="entry name" value="DMFA2_C"/>
</dbReference>
<evidence type="ECO:0000259" key="1">
    <source>
        <dbReference type="Pfam" id="PF20254"/>
    </source>
</evidence>
<sequence>MYEILGYPSTWTVAPGETIEFKVSCARALRYDADLVRIRSGDVSPGAPGLKETVALAGIARGVQGRPQHTETGSRAVAPPFAEPARGARSWVLAIMPTLPQSGHEQIILARHDGAAGTGYALGLDKAGCLFWEQAQAGKARRLTLARAVVARQWYLVAVDIDADSGEVTLRQVPANPLLAANSHDQASVRWSPLPAGATDALPVVFGARPSGGRAPAYLHHYNGRIDSPTLLPCRAGDADLAQLRVEAARRRHGAPPLAAWDFGLRIDSDVIVNTAIPWAEGRIENLPARAVPGLRWDASIMRWQDGPDHYGALHFHDDTLEDANWDTDFSLEIPANLPSGLYAARLTGAQGEQERITFVVRPRAGAPRKRIAFLASTATYMAYSNSHYRLDEEGMEMKSGNFMVLYPWETYLGEHRELGLSMYDTHSDGYGVYYATRRRPVFSMHLQCRTWSLNGDTHFLDWLDEKGFEYDVITDDMLHAEGLAALQGYRAVMTGAHPEYWSTRMWQAMVAYQAQGGRLMYMGGNGFYWRCAYHPEKPWLMELRRTETGARYSETPAGESYHSYNGEYGGTWRRIGIAPQTLVGIGTTATGFDASSYYRRRPESHDPRVAFMFDGVSEEIIGDFGSSGGGAAGDEIDRADFRLGTPPHALIVARSEKHTRYYNVVPEETTYHHPTINGEEAKYCYADLLFYECLNGGAVFSTGSITWGASLAWNGYDNNVSRITANVLSRFAHDTPFDFPTTPQA</sequence>
<accession>A0A0C6P2D0</accession>
<proteinExistence type="predicted"/>
<dbReference type="Pfam" id="PF20254">
    <property type="entry name" value="DMFA2_C"/>
    <property type="match status" value="1"/>
</dbReference>
<dbReference type="AlphaFoldDB" id="A0A0C6P2D0"/>